<dbReference type="EMBL" id="KV875097">
    <property type="protein sequence ID" value="OIW29500.1"/>
    <property type="molecule type" value="Genomic_DNA"/>
</dbReference>
<keyword evidence="9" id="KW-1185">Reference proteome</keyword>
<dbReference type="OrthoDB" id="27601at2759"/>
<dbReference type="HAMAP" id="MF_03043">
    <property type="entry name" value="QTRT2"/>
    <property type="match status" value="1"/>
</dbReference>
<evidence type="ECO:0000313" key="9">
    <source>
        <dbReference type="Proteomes" id="UP000182658"/>
    </source>
</evidence>
<feature type="binding site" evidence="5">
    <location>
        <position position="379"/>
    </location>
    <ligand>
        <name>Zn(2+)</name>
        <dbReference type="ChEBI" id="CHEBI:29105"/>
    </ligand>
</feature>
<keyword evidence="3 5" id="KW-0479">Metal-binding</keyword>
<evidence type="ECO:0000256" key="2">
    <source>
        <dbReference type="ARBA" id="ARBA00022694"/>
    </source>
</evidence>
<proteinExistence type="inferred from homology"/>
<evidence type="ECO:0000256" key="1">
    <source>
        <dbReference type="ARBA" id="ARBA00022490"/>
    </source>
</evidence>
<reference evidence="8 9" key="1">
    <citation type="submission" date="2016-10" db="EMBL/GenBank/DDBJ databases">
        <title>Draft genome sequence of Coniochaeta ligniaria NRRL30616, a lignocellulolytic fungus for bioabatement of inhibitors in plant biomass hydrolysates.</title>
        <authorList>
            <consortium name="DOE Joint Genome Institute"/>
            <person name="Jimenez D.J."/>
            <person name="Hector R.E."/>
            <person name="Riley R."/>
            <person name="Sun H."/>
            <person name="Grigoriev I.V."/>
            <person name="Van Elsas J.D."/>
            <person name="Nichols N.N."/>
        </authorList>
    </citation>
    <scope>NUCLEOTIDE SEQUENCE [LARGE SCALE GENOMIC DNA]</scope>
    <source>
        <strain evidence="8 9">NRRL 30616</strain>
    </source>
</reference>
<feature type="region of interest" description="Disordered" evidence="6">
    <location>
        <begin position="414"/>
        <end position="502"/>
    </location>
</feature>
<dbReference type="PANTHER" id="PTHR46064">
    <property type="entry name" value="QUEUINE TRNA-RIBOSYLTRANSFERASE ACCESSORY SUBUNIT 2"/>
    <property type="match status" value="1"/>
</dbReference>
<evidence type="ECO:0000256" key="4">
    <source>
        <dbReference type="ARBA" id="ARBA00022833"/>
    </source>
</evidence>
<dbReference type="Pfam" id="PF01702">
    <property type="entry name" value="TGT"/>
    <property type="match status" value="1"/>
</dbReference>
<dbReference type="InterPro" id="IPR050852">
    <property type="entry name" value="Queuine_tRNA-ribosyltrfase"/>
</dbReference>
<dbReference type="Proteomes" id="UP000182658">
    <property type="component" value="Unassembled WGS sequence"/>
</dbReference>
<keyword evidence="4 5" id="KW-0862">Zinc</keyword>
<comment type="cofactor">
    <cofactor evidence="5">
        <name>Zn(2+)</name>
        <dbReference type="ChEBI" id="CHEBI:29105"/>
    </cofactor>
    <text evidence="5">Binds 1 zinc ion per subunit.</text>
</comment>
<comment type="function">
    <text evidence="5">Non-catalytic subunit of the queuine tRNA-ribosyltransferase (TGT) that catalyzes the base-exchange of a guanine (G) residue with queuine (Q) at position 34 (anticodon wobble position) in tRNAs with GU(N) anticodons (tRNA-Asp, -Asn, -His and -Tyr), resulting in the hypermodified nucleoside queuosine (7-(((4,5-cis-dihydroxy-2-cyclopenten-1-yl)amino)methyl)-7-deazaguanosine).</text>
</comment>
<sequence length="502" mass="53872">MTSDSDQNTMRFDLLKASLADGAGARLGRLAFSGSRTVETPTFFAITSRGAVPHVTPDNLEKHVPVQGTYIALEDFVERPQANLTRTPPIFKTPATPTRPRPLHNFTATPYSTLTLLAARRLPAVASPQGNTPSGISIFTSTGFQTLSTAAYQSAVATLKPDMAIPLADLTNSPTTPNSKRAARMAERTEDWLAQWLLSSSSQTASSETTTAIFAPTLPVPYAMQWEYLARLADDFASDIAGLAVYSSDIIPDLANHPALAAKPRLSLDAPATPHHVLRQIALGADVFLLPFVNGVSDSGVAFTFQFPAPAAAVSEAEEGNGTSLLPLGRDLADPSFAAQVKPLREGCDCYTCTAHHAAYVHHLLSAREMLGWTLLQIHNHAVVAEFFAGVRRALAEGTFAEESGRFQLRYEAEAPAGTGERPRARGYHFKSEGGDGKRNKKGWGKLGPDGEEATGLEGRVGGLKVEEVEKRLERDLTETPVVPDGGGRELEEGGFAEIEKK</sequence>
<feature type="binding site" evidence="5">
    <location>
        <position position="348"/>
    </location>
    <ligand>
        <name>Zn(2+)</name>
        <dbReference type="ChEBI" id="CHEBI:29105"/>
    </ligand>
</feature>
<feature type="binding site" evidence="5">
    <location>
        <position position="350"/>
    </location>
    <ligand>
        <name>Zn(2+)</name>
        <dbReference type="ChEBI" id="CHEBI:29105"/>
    </ligand>
</feature>
<evidence type="ECO:0000313" key="8">
    <source>
        <dbReference type="EMBL" id="OIW29500.1"/>
    </source>
</evidence>
<dbReference type="InterPro" id="IPR028592">
    <property type="entry name" value="QTRTD1"/>
</dbReference>
<dbReference type="InterPro" id="IPR036511">
    <property type="entry name" value="TGT-like_sf"/>
</dbReference>
<dbReference type="GO" id="GO:0006400">
    <property type="term" value="P:tRNA modification"/>
    <property type="evidence" value="ECO:0007669"/>
    <property type="project" value="InterPro"/>
</dbReference>
<evidence type="ECO:0000259" key="7">
    <source>
        <dbReference type="Pfam" id="PF01702"/>
    </source>
</evidence>
<dbReference type="GO" id="GO:0008479">
    <property type="term" value="F:tRNA-guanosine(34) queuine transglycosylase activity"/>
    <property type="evidence" value="ECO:0007669"/>
    <property type="project" value="UniProtKB-UniRule"/>
</dbReference>
<dbReference type="AlphaFoldDB" id="A0A1J7JJQ4"/>
<feature type="compositionally biased region" description="Basic and acidic residues" evidence="6">
    <location>
        <begin position="487"/>
        <end position="502"/>
    </location>
</feature>
<gene>
    <name evidence="8" type="ORF">CONLIGDRAFT_615507</name>
</gene>
<comment type="similarity">
    <text evidence="5">Belongs to the queuine tRNA-ribosyltransferase family. QTRT2 subfamily.</text>
</comment>
<dbReference type="NCBIfam" id="TIGR00449">
    <property type="entry name" value="tgt_general"/>
    <property type="match status" value="1"/>
</dbReference>
<evidence type="ECO:0000256" key="3">
    <source>
        <dbReference type="ARBA" id="ARBA00022723"/>
    </source>
</evidence>
<evidence type="ECO:0000256" key="6">
    <source>
        <dbReference type="SAM" id="MobiDB-lite"/>
    </source>
</evidence>
<feature type="compositionally biased region" description="Basic and acidic residues" evidence="6">
    <location>
        <begin position="465"/>
        <end position="478"/>
    </location>
</feature>
<comment type="subcellular location">
    <subcellularLocation>
        <location evidence="5">Cytoplasm</location>
    </subcellularLocation>
</comment>
<keyword evidence="2 5" id="KW-0819">tRNA processing</keyword>
<evidence type="ECO:0000256" key="5">
    <source>
        <dbReference type="HAMAP-Rule" id="MF_03043"/>
    </source>
</evidence>
<dbReference type="PANTHER" id="PTHR46064:SF1">
    <property type="entry name" value="QUEUINE TRNA-RIBOSYLTRANSFERASE ACCESSORY SUBUNIT 2"/>
    <property type="match status" value="1"/>
</dbReference>
<comment type="subunit">
    <text evidence="5">Heterodimer of a catalytic subunit and an accessory subunit.</text>
</comment>
<accession>A0A1J7JJQ4</accession>
<dbReference type="InterPro" id="IPR002616">
    <property type="entry name" value="tRNA_ribo_trans-like"/>
</dbReference>
<dbReference type="SUPFAM" id="SSF51713">
    <property type="entry name" value="tRNA-guanine transglycosylase"/>
    <property type="match status" value="1"/>
</dbReference>
<name>A0A1J7JJQ4_9PEZI</name>
<dbReference type="InParanoid" id="A0A1J7JJQ4"/>
<dbReference type="GO" id="GO:0046872">
    <property type="term" value="F:metal ion binding"/>
    <property type="evidence" value="ECO:0007669"/>
    <property type="project" value="UniProtKB-KW"/>
</dbReference>
<organism evidence="8 9">
    <name type="scientific">Coniochaeta ligniaria NRRL 30616</name>
    <dbReference type="NCBI Taxonomy" id="1408157"/>
    <lineage>
        <taxon>Eukaryota</taxon>
        <taxon>Fungi</taxon>
        <taxon>Dikarya</taxon>
        <taxon>Ascomycota</taxon>
        <taxon>Pezizomycotina</taxon>
        <taxon>Sordariomycetes</taxon>
        <taxon>Sordariomycetidae</taxon>
        <taxon>Coniochaetales</taxon>
        <taxon>Coniochaetaceae</taxon>
        <taxon>Coniochaeta</taxon>
    </lineage>
</organism>
<dbReference type="Gene3D" id="3.20.20.105">
    <property type="entry name" value="Queuine tRNA-ribosyltransferase-like"/>
    <property type="match status" value="1"/>
</dbReference>
<dbReference type="STRING" id="1408157.A0A1J7JJQ4"/>
<dbReference type="GO" id="GO:0005737">
    <property type="term" value="C:cytoplasm"/>
    <property type="evidence" value="ECO:0007669"/>
    <property type="project" value="UniProtKB-SubCell"/>
</dbReference>
<feature type="domain" description="tRNA-guanine(15) transglycosylase-like" evidence="7">
    <location>
        <begin position="24"/>
        <end position="411"/>
    </location>
</feature>
<protein>
    <recommendedName>
        <fullName evidence="5">Queuine tRNA-ribosyltransferase accessory subunit 2</fullName>
    </recommendedName>
    <alternativeName>
        <fullName evidence="5">Queuine tRNA-ribosyltransferase domain-containing protein 1</fullName>
    </alternativeName>
</protein>
<feature type="binding site" evidence="5">
    <location>
        <position position="353"/>
    </location>
    <ligand>
        <name>Zn(2+)</name>
        <dbReference type="ChEBI" id="CHEBI:29105"/>
    </ligand>
</feature>
<keyword evidence="1 5" id="KW-0963">Cytoplasm</keyword>